<dbReference type="InterPro" id="IPR014939">
    <property type="entry name" value="CDT1_Gemini-bd-like"/>
</dbReference>
<dbReference type="GO" id="GO:0030174">
    <property type="term" value="P:regulation of DNA-templated DNA replication initiation"/>
    <property type="evidence" value="ECO:0007669"/>
    <property type="project" value="InterPro"/>
</dbReference>
<evidence type="ECO:0000256" key="2">
    <source>
        <dbReference type="ARBA" id="ARBA00023306"/>
    </source>
</evidence>
<keyword evidence="2" id="KW-0131">Cell cycle</keyword>
<dbReference type="PANTHER" id="PTHR28637">
    <property type="entry name" value="DNA REPLICATION FACTOR CDT1"/>
    <property type="match status" value="1"/>
</dbReference>
<dbReference type="GO" id="GO:0071163">
    <property type="term" value="P:DNA replication preinitiation complex assembly"/>
    <property type="evidence" value="ECO:0007669"/>
    <property type="project" value="InterPro"/>
</dbReference>
<evidence type="ECO:0000256" key="3">
    <source>
        <dbReference type="SAM" id="Coils"/>
    </source>
</evidence>
<protein>
    <recommendedName>
        <fullName evidence="4">CDT1 Geminin-binding domain-containing protein</fullName>
    </recommendedName>
</protein>
<dbReference type="Proteomes" id="UP001177140">
    <property type="component" value="Unassembled WGS sequence"/>
</dbReference>
<keyword evidence="3" id="KW-0175">Coiled coil</keyword>
<dbReference type="Gene3D" id="1.10.10.1420">
    <property type="entry name" value="DNA replication factor Cdt1, C-terminal WH domain"/>
    <property type="match status" value="1"/>
</dbReference>
<dbReference type="CDD" id="cd08674">
    <property type="entry name" value="Cdt1_m"/>
    <property type="match status" value="1"/>
</dbReference>
<dbReference type="InterPro" id="IPR038090">
    <property type="entry name" value="Cdt1_C_WH_dom_sf"/>
</dbReference>
<evidence type="ECO:0000259" key="4">
    <source>
        <dbReference type="SMART" id="SM01075"/>
    </source>
</evidence>
<dbReference type="GO" id="GO:0003677">
    <property type="term" value="F:DNA binding"/>
    <property type="evidence" value="ECO:0007669"/>
    <property type="project" value="InterPro"/>
</dbReference>
<evidence type="ECO:0000313" key="6">
    <source>
        <dbReference type="Proteomes" id="UP001177140"/>
    </source>
</evidence>
<feature type="domain" description="CDT1 Geminin-binding" evidence="4">
    <location>
        <begin position="71"/>
        <end position="200"/>
    </location>
</feature>
<evidence type="ECO:0000313" key="5">
    <source>
        <dbReference type="EMBL" id="MCL7024165.1"/>
    </source>
</evidence>
<dbReference type="AlphaFoldDB" id="A0AA41RUW8"/>
<gene>
    <name evidence="5" type="ORF">MKW94_014388</name>
</gene>
<proteinExistence type="inferred from homology"/>
<dbReference type="EMBL" id="JAJJMA010031238">
    <property type="protein sequence ID" value="MCL7024165.1"/>
    <property type="molecule type" value="Genomic_DNA"/>
</dbReference>
<comment type="caution">
    <text evidence="5">The sequence shown here is derived from an EMBL/GenBank/DDBJ whole genome shotgun (WGS) entry which is preliminary data.</text>
</comment>
<name>A0AA41RUW8_PAPNU</name>
<dbReference type="GO" id="GO:0000278">
    <property type="term" value="P:mitotic cell cycle"/>
    <property type="evidence" value="ECO:0007669"/>
    <property type="project" value="TreeGrafter"/>
</dbReference>
<dbReference type="InterPro" id="IPR036390">
    <property type="entry name" value="WH_DNA-bd_sf"/>
</dbReference>
<keyword evidence="6" id="KW-1185">Reference proteome</keyword>
<dbReference type="GO" id="GO:0005634">
    <property type="term" value="C:nucleus"/>
    <property type="evidence" value="ECO:0007669"/>
    <property type="project" value="TreeGrafter"/>
</dbReference>
<sequence length="511" mass="57128">MEFKRCEEAIKDSLDMKSEKNSVQSAEIVESSHSLSNLAVPTPKKNKEVALPLDTDVAGKANKAEDVAGNLPDKYKILAEFFDRIGSSVRWLSLCKKMPTFQNICTQVEVFTKRKLSCSHLAQIKYILPEAVQVEKILVHDERTLCMKQDMKITLLLDVVEAHPDQSPYVVLCQMFRQRLLKFFSNHPEGCDIPEAALPIQMCESRSNFQHFLPEESRVESRAIANELEPSSSLSLLPSTFKRRFSEKIIVPETEKTNLLASLHPFSPLEPENVLNQDPEGVEQEECSSRVIETAIPMSLLSSNEYESSPMKSVSGPNQLMLVTPTQSAPQRRIAPDSDEKVISASNSSSHSVAKKSLNFFSPLKGDEKASGSILDESKQYSDSYLKPAAAKRILMVDDVTGSPCPLIQDKAEMNGGKLSRTASLPDLFNLIYQIFQSAKYSSITKQELVYKIISEDVLIEETEEVEEQLDLLEELVPEIQKKLIPSGDLLYSIKKGSDLDSIRARLVEAL</sequence>
<dbReference type="InterPro" id="IPR032054">
    <property type="entry name" value="Cdt1_C"/>
</dbReference>
<dbReference type="SMART" id="SM01075">
    <property type="entry name" value="CDT1"/>
    <property type="match status" value="1"/>
</dbReference>
<accession>A0AA41RUW8</accession>
<dbReference type="PANTHER" id="PTHR28637:SF13">
    <property type="entry name" value="EXPRESSED PROTEIN"/>
    <property type="match status" value="1"/>
</dbReference>
<comment type="similarity">
    <text evidence="1">Belongs to the Cdt1 family.</text>
</comment>
<dbReference type="GO" id="GO:0070182">
    <property type="term" value="F:DNA polymerase binding"/>
    <property type="evidence" value="ECO:0007669"/>
    <property type="project" value="TreeGrafter"/>
</dbReference>
<dbReference type="Pfam" id="PF16679">
    <property type="entry name" value="CDT1_C"/>
    <property type="match status" value="1"/>
</dbReference>
<reference evidence="5" key="1">
    <citation type="submission" date="2022-03" db="EMBL/GenBank/DDBJ databases">
        <title>A functionally conserved STORR gene fusion in Papaver species that diverged 16.8 million years ago.</title>
        <authorList>
            <person name="Catania T."/>
        </authorList>
    </citation>
    <scope>NUCLEOTIDE SEQUENCE</scope>
    <source>
        <strain evidence="5">S-191538</strain>
    </source>
</reference>
<dbReference type="SUPFAM" id="SSF46785">
    <property type="entry name" value="Winged helix' DNA-binding domain"/>
    <property type="match status" value="1"/>
</dbReference>
<organism evidence="5 6">
    <name type="scientific">Papaver nudicaule</name>
    <name type="common">Iceland poppy</name>
    <dbReference type="NCBI Taxonomy" id="74823"/>
    <lineage>
        <taxon>Eukaryota</taxon>
        <taxon>Viridiplantae</taxon>
        <taxon>Streptophyta</taxon>
        <taxon>Embryophyta</taxon>
        <taxon>Tracheophyta</taxon>
        <taxon>Spermatophyta</taxon>
        <taxon>Magnoliopsida</taxon>
        <taxon>Ranunculales</taxon>
        <taxon>Papaveraceae</taxon>
        <taxon>Papaveroideae</taxon>
        <taxon>Papaver</taxon>
    </lineage>
</organism>
<dbReference type="Pfam" id="PF08839">
    <property type="entry name" value="CDT1"/>
    <property type="match status" value="1"/>
</dbReference>
<dbReference type="InterPro" id="IPR045173">
    <property type="entry name" value="Cdt1"/>
</dbReference>
<evidence type="ECO:0000256" key="1">
    <source>
        <dbReference type="ARBA" id="ARBA00008356"/>
    </source>
</evidence>
<dbReference type="GO" id="GO:0000076">
    <property type="term" value="P:DNA replication checkpoint signaling"/>
    <property type="evidence" value="ECO:0007669"/>
    <property type="project" value="TreeGrafter"/>
</dbReference>
<feature type="coiled-coil region" evidence="3">
    <location>
        <begin position="456"/>
        <end position="483"/>
    </location>
</feature>